<keyword evidence="6" id="KW-0966">Cell projection</keyword>
<comment type="caution">
    <text evidence="6">The sequence shown here is derived from an EMBL/GenBank/DDBJ whole genome shotgun (WGS) entry which is preliminary data.</text>
</comment>
<evidence type="ECO:0000313" key="6">
    <source>
        <dbReference type="EMBL" id="GER69460.1"/>
    </source>
</evidence>
<proteinExistence type="inferred from homology"/>
<organism evidence="6 7">
    <name type="scientific">Weizmannia acidilactici</name>
    <dbReference type="NCBI Taxonomy" id="2607726"/>
    <lineage>
        <taxon>Bacteria</taxon>
        <taxon>Bacillati</taxon>
        <taxon>Bacillota</taxon>
        <taxon>Bacilli</taxon>
        <taxon>Bacillales</taxon>
        <taxon>Bacillaceae</taxon>
        <taxon>Heyndrickxia</taxon>
    </lineage>
</organism>
<dbReference type="Pfam" id="PF00460">
    <property type="entry name" value="Flg_bb_rod"/>
    <property type="match status" value="1"/>
</dbReference>
<dbReference type="InterPro" id="IPR010930">
    <property type="entry name" value="Flg_bb/hook_C_dom"/>
</dbReference>
<evidence type="ECO:0000259" key="4">
    <source>
        <dbReference type="Pfam" id="PF06429"/>
    </source>
</evidence>
<feature type="domain" description="Flagellar basal body rod protein N-terminal" evidence="3">
    <location>
        <begin position="5"/>
        <end position="35"/>
    </location>
</feature>
<gene>
    <name evidence="6" type="primary">flhO</name>
    <name evidence="6" type="ORF">BpJC7_07630</name>
</gene>
<name>A0A5J4JG51_9BACI</name>
<feature type="domain" description="Flagellar hook protein FlgE/F/G-like D1" evidence="5">
    <location>
        <begin position="104"/>
        <end position="166"/>
    </location>
</feature>
<evidence type="ECO:0000256" key="2">
    <source>
        <dbReference type="RuleBase" id="RU362116"/>
    </source>
</evidence>
<dbReference type="PANTHER" id="PTHR30435">
    <property type="entry name" value="FLAGELLAR PROTEIN"/>
    <property type="match status" value="1"/>
</dbReference>
<dbReference type="InterPro" id="IPR020013">
    <property type="entry name" value="Flagellar_FlgE/F/G"/>
</dbReference>
<dbReference type="GO" id="GO:0009425">
    <property type="term" value="C:bacterial-type flagellum basal body"/>
    <property type="evidence" value="ECO:0007669"/>
    <property type="project" value="UniProtKB-SubCell"/>
</dbReference>
<evidence type="ECO:0000256" key="1">
    <source>
        <dbReference type="ARBA" id="ARBA00009677"/>
    </source>
</evidence>
<comment type="subcellular location">
    <subcellularLocation>
        <location evidence="2">Bacterial flagellum basal body</location>
    </subcellularLocation>
</comment>
<keyword evidence="6" id="KW-0282">Flagellum</keyword>
<keyword evidence="7" id="KW-1185">Reference proteome</keyword>
<dbReference type="InterPro" id="IPR037925">
    <property type="entry name" value="FlgE/F/G-like"/>
</dbReference>
<dbReference type="Proteomes" id="UP000391919">
    <property type="component" value="Unassembled WGS sequence"/>
</dbReference>
<dbReference type="InterPro" id="IPR053967">
    <property type="entry name" value="LlgE_F_G-like_D1"/>
</dbReference>
<reference evidence="6 7" key="1">
    <citation type="submission" date="2019-09" db="EMBL/GenBank/DDBJ databases">
        <title>Draft genome sequence of Bacillus sp. JC-7.</title>
        <authorList>
            <person name="Tanaka N."/>
            <person name="Shiwa Y."/>
            <person name="Fujita N."/>
            <person name="Tanasupawat S."/>
        </authorList>
    </citation>
    <scope>NUCLEOTIDE SEQUENCE [LARGE SCALE GENOMIC DNA]</scope>
    <source>
        <strain evidence="6 7">JC-7</strain>
    </source>
</reference>
<dbReference type="EMBL" id="BKZQ01000007">
    <property type="protein sequence ID" value="GER69460.1"/>
    <property type="molecule type" value="Genomic_DNA"/>
</dbReference>
<sequence length="264" mass="28550">MLRGLYTAASGMIAQQRKTDMLVNNLSNADTPGYKADQSSMRSFPKMLLSYMNKNGTTGEIEHSVGSLATGVYMQETIPLFTQGSLEETNNKTDLAIVDNPASTGRLFFPVEDSGGNIKYTRNGNFTVDSQGYLTTASGNYVLNTAGGRIQVNSTDFSVDPTGAITENGQYVDTVGLAYAQNPDLLVKTGDGLYTLQNNAQLPNAYAQRIGFQIKQGYLEASNVDETQTMTDMISAYRSFEANQKVLQAYDSSLGKAVNDVGKV</sequence>
<accession>A0A5J4JG51</accession>
<dbReference type="AlphaFoldDB" id="A0A5J4JG51"/>
<dbReference type="GO" id="GO:0071978">
    <property type="term" value="P:bacterial-type flagellum-dependent swarming motility"/>
    <property type="evidence" value="ECO:0007669"/>
    <property type="project" value="TreeGrafter"/>
</dbReference>
<dbReference type="InterPro" id="IPR001444">
    <property type="entry name" value="Flag_bb_rod_N"/>
</dbReference>
<comment type="similarity">
    <text evidence="1 2">Belongs to the flagella basal body rod proteins family.</text>
</comment>
<dbReference type="Pfam" id="PF22692">
    <property type="entry name" value="LlgE_F_G_D1"/>
    <property type="match status" value="1"/>
</dbReference>
<dbReference type="NCBIfam" id="TIGR03506">
    <property type="entry name" value="FlgEFG_subfam"/>
    <property type="match status" value="1"/>
</dbReference>
<evidence type="ECO:0000259" key="5">
    <source>
        <dbReference type="Pfam" id="PF22692"/>
    </source>
</evidence>
<dbReference type="PANTHER" id="PTHR30435:SF19">
    <property type="entry name" value="FLAGELLAR BASAL-BODY ROD PROTEIN FLGG"/>
    <property type="match status" value="1"/>
</dbReference>
<dbReference type="Pfam" id="PF06429">
    <property type="entry name" value="Flg_bbr_C"/>
    <property type="match status" value="1"/>
</dbReference>
<dbReference type="SUPFAM" id="SSF117143">
    <property type="entry name" value="Flagellar hook protein flgE"/>
    <property type="match status" value="1"/>
</dbReference>
<keyword evidence="6" id="KW-0969">Cilium</keyword>
<dbReference type="RefSeq" id="WP_151680124.1">
    <property type="nucleotide sequence ID" value="NZ_BKZP01000006.1"/>
</dbReference>
<evidence type="ECO:0000259" key="3">
    <source>
        <dbReference type="Pfam" id="PF00460"/>
    </source>
</evidence>
<feature type="domain" description="Flagellar basal-body/hook protein C-terminal" evidence="4">
    <location>
        <begin position="215"/>
        <end position="259"/>
    </location>
</feature>
<keyword evidence="2" id="KW-0975">Bacterial flagellum</keyword>
<evidence type="ECO:0000313" key="7">
    <source>
        <dbReference type="Proteomes" id="UP000391919"/>
    </source>
</evidence>
<protein>
    <submittedName>
        <fullName evidence="6">Flagellar hook-basal body complex protein FlhO</fullName>
    </submittedName>
</protein>